<keyword evidence="3" id="KW-1185">Reference proteome</keyword>
<feature type="region of interest" description="Disordered" evidence="1">
    <location>
        <begin position="82"/>
        <end position="115"/>
    </location>
</feature>
<evidence type="ECO:0000313" key="3">
    <source>
        <dbReference type="Proteomes" id="UP000685013"/>
    </source>
</evidence>
<gene>
    <name evidence="2" type="ORF">SDJN03_09846</name>
</gene>
<name>A0AAV6NFZ0_9ROSI</name>
<protein>
    <submittedName>
        <fullName evidence="2">Uncharacterized protein</fullName>
    </submittedName>
</protein>
<dbReference type="EMBL" id="JAGKQH010000006">
    <property type="protein sequence ID" value="KAG6596666.1"/>
    <property type="molecule type" value="Genomic_DNA"/>
</dbReference>
<comment type="caution">
    <text evidence="2">The sequence shown here is derived from an EMBL/GenBank/DDBJ whole genome shotgun (WGS) entry which is preliminary data.</text>
</comment>
<accession>A0AAV6NFZ0</accession>
<evidence type="ECO:0000256" key="1">
    <source>
        <dbReference type="SAM" id="MobiDB-lite"/>
    </source>
</evidence>
<proteinExistence type="predicted"/>
<evidence type="ECO:0000313" key="2">
    <source>
        <dbReference type="EMBL" id="KAG6596666.1"/>
    </source>
</evidence>
<feature type="compositionally biased region" description="Basic and acidic residues" evidence="1">
    <location>
        <begin position="87"/>
        <end position="98"/>
    </location>
</feature>
<organism evidence="2 3">
    <name type="scientific">Cucurbita argyrosperma subsp. sororia</name>
    <dbReference type="NCBI Taxonomy" id="37648"/>
    <lineage>
        <taxon>Eukaryota</taxon>
        <taxon>Viridiplantae</taxon>
        <taxon>Streptophyta</taxon>
        <taxon>Embryophyta</taxon>
        <taxon>Tracheophyta</taxon>
        <taxon>Spermatophyta</taxon>
        <taxon>Magnoliopsida</taxon>
        <taxon>eudicotyledons</taxon>
        <taxon>Gunneridae</taxon>
        <taxon>Pentapetalae</taxon>
        <taxon>rosids</taxon>
        <taxon>fabids</taxon>
        <taxon>Cucurbitales</taxon>
        <taxon>Cucurbitaceae</taxon>
        <taxon>Cucurbiteae</taxon>
        <taxon>Cucurbita</taxon>
    </lineage>
</organism>
<sequence length="115" mass="12962">MCGRRCSRTTTASMVMAFHSPGCSRTKPSPDITPGHTVLHCRHSMNDESMHKRTRFKLKSSQVLRAAIQQPQAFNVANFCNSIPSSNEEKNQRAKENKTMAMREISSAPHKMSRN</sequence>
<dbReference type="AlphaFoldDB" id="A0AAV6NFZ0"/>
<reference evidence="2 3" key="1">
    <citation type="journal article" date="2021" name="Hortic Res">
        <title>The domestication of Cucurbita argyrosperma as revealed by the genome of its wild relative.</title>
        <authorList>
            <person name="Barrera-Redondo J."/>
            <person name="Sanchez-de la Vega G."/>
            <person name="Aguirre-Liguori J.A."/>
            <person name="Castellanos-Morales G."/>
            <person name="Gutierrez-Guerrero Y.T."/>
            <person name="Aguirre-Dugua X."/>
            <person name="Aguirre-Planter E."/>
            <person name="Tenaillon M.I."/>
            <person name="Lira-Saade R."/>
            <person name="Eguiarte L.E."/>
        </authorList>
    </citation>
    <scope>NUCLEOTIDE SEQUENCE [LARGE SCALE GENOMIC DNA]</scope>
    <source>
        <strain evidence="2">JBR-2021</strain>
    </source>
</reference>
<feature type="non-terminal residue" evidence="2">
    <location>
        <position position="1"/>
    </location>
</feature>
<dbReference type="Proteomes" id="UP000685013">
    <property type="component" value="Chromosome 6"/>
</dbReference>